<feature type="region of interest" description="Disordered" evidence="1">
    <location>
        <begin position="57"/>
        <end position="90"/>
    </location>
</feature>
<evidence type="ECO:0000313" key="4">
    <source>
        <dbReference type="Proteomes" id="UP001292094"/>
    </source>
</evidence>
<sequence>MPSPRGKCPMNTARLSNQGKRRHLEGHLPSHLVLIKDNTWMRKRILSQISQYAEDPTVEHLRTPRQRNQLPKRSYFQGRDRCNPPSGDHY</sequence>
<evidence type="ECO:0000313" key="2">
    <source>
        <dbReference type="EMBL" id="KAK4307281.1"/>
    </source>
</evidence>
<keyword evidence="4" id="KW-1185">Reference proteome</keyword>
<proteinExistence type="predicted"/>
<dbReference type="EMBL" id="JAWZYT010001224">
    <property type="protein sequence ID" value="KAK4314408.1"/>
    <property type="molecule type" value="Genomic_DNA"/>
</dbReference>
<dbReference type="AlphaFoldDB" id="A0AAE1PUI8"/>
<protein>
    <submittedName>
        <fullName evidence="3">Uncharacterized protein</fullName>
    </submittedName>
</protein>
<evidence type="ECO:0000313" key="3">
    <source>
        <dbReference type="EMBL" id="KAK4314408.1"/>
    </source>
</evidence>
<organism evidence="3 4">
    <name type="scientific">Petrolisthes manimaculis</name>
    <dbReference type="NCBI Taxonomy" id="1843537"/>
    <lineage>
        <taxon>Eukaryota</taxon>
        <taxon>Metazoa</taxon>
        <taxon>Ecdysozoa</taxon>
        <taxon>Arthropoda</taxon>
        <taxon>Crustacea</taxon>
        <taxon>Multicrustacea</taxon>
        <taxon>Malacostraca</taxon>
        <taxon>Eumalacostraca</taxon>
        <taxon>Eucarida</taxon>
        <taxon>Decapoda</taxon>
        <taxon>Pleocyemata</taxon>
        <taxon>Anomura</taxon>
        <taxon>Galatheoidea</taxon>
        <taxon>Porcellanidae</taxon>
        <taxon>Petrolisthes</taxon>
    </lineage>
</organism>
<feature type="compositionally biased region" description="Basic and acidic residues" evidence="1">
    <location>
        <begin position="78"/>
        <end position="90"/>
    </location>
</feature>
<name>A0AAE1PUI8_9EUCA</name>
<dbReference type="EMBL" id="JAWZYT010002017">
    <property type="protein sequence ID" value="KAK4307281.1"/>
    <property type="molecule type" value="Genomic_DNA"/>
</dbReference>
<reference evidence="3" key="1">
    <citation type="submission" date="2023-11" db="EMBL/GenBank/DDBJ databases">
        <title>Genome assemblies of two species of porcelain crab, Petrolisthes cinctipes and Petrolisthes manimaculis (Anomura: Porcellanidae).</title>
        <authorList>
            <person name="Angst P."/>
        </authorList>
    </citation>
    <scope>NUCLEOTIDE SEQUENCE</scope>
    <source>
        <strain evidence="3">PB745_02</strain>
        <tissue evidence="3">Gill</tissue>
    </source>
</reference>
<dbReference type="Proteomes" id="UP001292094">
    <property type="component" value="Unassembled WGS sequence"/>
</dbReference>
<accession>A0AAE1PUI8</accession>
<comment type="caution">
    <text evidence="3">The sequence shown here is derived from an EMBL/GenBank/DDBJ whole genome shotgun (WGS) entry which is preliminary data.</text>
</comment>
<gene>
    <name evidence="3" type="ORF">Pmani_014295</name>
    <name evidence="2" type="ORF">Pmani_020943</name>
</gene>
<evidence type="ECO:0000256" key="1">
    <source>
        <dbReference type="SAM" id="MobiDB-lite"/>
    </source>
</evidence>